<name>A0AAV5UHY8_9BILA</name>
<dbReference type="Proteomes" id="UP001432027">
    <property type="component" value="Unassembled WGS sequence"/>
</dbReference>
<gene>
    <name evidence="3" type="ORF">PENTCL1PPCAC_28751</name>
</gene>
<protein>
    <recommendedName>
        <fullName evidence="2">Ground-like domain-containing protein</fullName>
    </recommendedName>
</protein>
<keyword evidence="1" id="KW-0732">Signal</keyword>
<reference evidence="3" key="1">
    <citation type="submission" date="2023-10" db="EMBL/GenBank/DDBJ databases">
        <title>Genome assembly of Pristionchus species.</title>
        <authorList>
            <person name="Yoshida K."/>
            <person name="Sommer R.J."/>
        </authorList>
    </citation>
    <scope>NUCLEOTIDE SEQUENCE</scope>
    <source>
        <strain evidence="3">RS0144</strain>
    </source>
</reference>
<feature type="chain" id="PRO_5043551623" description="Ground-like domain-containing protein" evidence="1">
    <location>
        <begin position="22"/>
        <end position="228"/>
    </location>
</feature>
<sequence length="228" mass="24959">VLPRMRSLLVVLFTMTVGCLGGDDPILGSIHSLAQSSFVELSDNEITEFNASPLRAHGKSILALGNLNFVPKQSNFSIVSGAHKETGRAFQKRATSFAAPPPAPLPLPSCFYNPAGYVCCNRDLYDFIEGSYRALLARPGFNPCNIQSAVNSMHRDAQTRFNVSMEAMVGFDDFAQKVRFRGTLACKLEVGGRFIMMYATPTSSVSRIKRETSDADPAHLDNEHAAFF</sequence>
<dbReference type="PANTHER" id="PTHR31967">
    <property type="entry name" value="GROUNDHOG (HEDGEHOG-LIKE FAMILY)-RELATED"/>
    <property type="match status" value="1"/>
</dbReference>
<organism evidence="3 4">
    <name type="scientific">Pristionchus entomophagus</name>
    <dbReference type="NCBI Taxonomy" id="358040"/>
    <lineage>
        <taxon>Eukaryota</taxon>
        <taxon>Metazoa</taxon>
        <taxon>Ecdysozoa</taxon>
        <taxon>Nematoda</taxon>
        <taxon>Chromadorea</taxon>
        <taxon>Rhabditida</taxon>
        <taxon>Rhabditina</taxon>
        <taxon>Diplogasteromorpha</taxon>
        <taxon>Diplogasteroidea</taxon>
        <taxon>Neodiplogasteridae</taxon>
        <taxon>Pristionchus</taxon>
    </lineage>
</organism>
<dbReference type="InterPro" id="IPR007284">
    <property type="entry name" value="Ground-like_dom"/>
</dbReference>
<comment type="caution">
    <text evidence="3">The sequence shown here is derived from an EMBL/GenBank/DDBJ whole genome shotgun (WGS) entry which is preliminary data.</text>
</comment>
<proteinExistence type="predicted"/>
<evidence type="ECO:0000256" key="1">
    <source>
        <dbReference type="SAM" id="SignalP"/>
    </source>
</evidence>
<feature type="non-terminal residue" evidence="3">
    <location>
        <position position="1"/>
    </location>
</feature>
<dbReference type="AlphaFoldDB" id="A0AAV5UHY8"/>
<dbReference type="Pfam" id="PF04155">
    <property type="entry name" value="Ground-like"/>
    <property type="match status" value="1"/>
</dbReference>
<dbReference type="PANTHER" id="PTHR31967:SF14">
    <property type="entry name" value="GROUND-LIKE DOMAIN-CONTAINING PROTEIN"/>
    <property type="match status" value="1"/>
</dbReference>
<dbReference type="EMBL" id="BTSX01000006">
    <property type="protein sequence ID" value="GMT06577.1"/>
    <property type="molecule type" value="Genomic_DNA"/>
</dbReference>
<accession>A0AAV5UHY8</accession>
<keyword evidence="4" id="KW-1185">Reference proteome</keyword>
<feature type="domain" description="Ground-like" evidence="2">
    <location>
        <begin position="116"/>
        <end position="198"/>
    </location>
</feature>
<evidence type="ECO:0000313" key="3">
    <source>
        <dbReference type="EMBL" id="GMT06577.1"/>
    </source>
</evidence>
<feature type="signal peptide" evidence="1">
    <location>
        <begin position="1"/>
        <end position="21"/>
    </location>
</feature>
<evidence type="ECO:0000259" key="2">
    <source>
        <dbReference type="Pfam" id="PF04155"/>
    </source>
</evidence>
<evidence type="ECO:0000313" key="4">
    <source>
        <dbReference type="Proteomes" id="UP001432027"/>
    </source>
</evidence>